<keyword evidence="3" id="KW-1185">Reference proteome</keyword>
<dbReference type="KEGG" id="mlr:MELLADRAFT_124335"/>
<evidence type="ECO:0000313" key="3">
    <source>
        <dbReference type="Proteomes" id="UP000001072"/>
    </source>
</evidence>
<dbReference type="Proteomes" id="UP000001072">
    <property type="component" value="Unassembled WGS sequence"/>
</dbReference>
<keyword evidence="1" id="KW-0732">Signal</keyword>
<dbReference type="VEuPathDB" id="FungiDB:MELLADRAFT_124335"/>
<accession>F4RZN0</accession>
<dbReference type="GeneID" id="18926737"/>
<evidence type="ECO:0000313" key="2">
    <source>
        <dbReference type="EMBL" id="EGG02032.1"/>
    </source>
</evidence>
<feature type="chain" id="PRO_5003315717" evidence="1">
    <location>
        <begin position="23"/>
        <end position="501"/>
    </location>
</feature>
<dbReference type="OrthoDB" id="2501045at2759"/>
<protein>
    <submittedName>
        <fullName evidence="2">Secreted protein</fullName>
    </submittedName>
</protein>
<proteinExistence type="predicted"/>
<dbReference type="InParanoid" id="F4RZN0"/>
<name>F4RZN0_MELLP</name>
<dbReference type="RefSeq" id="XP_007414569.1">
    <property type="nucleotide sequence ID" value="XM_007414507.1"/>
</dbReference>
<feature type="signal peptide" evidence="1">
    <location>
        <begin position="1"/>
        <end position="22"/>
    </location>
</feature>
<gene>
    <name evidence="2" type="ORF">MELLADRAFT_124335</name>
</gene>
<sequence length="501" mass="54725">MLRFRSLIIIVTFASILSITRSSSTEDNNKPDLNSTDLFQFSASAPALQLKKDAHAVIDAFASIIQARNSSSFSFNSTTQSAEETARLFQEVVKGALSYHLDQGIGTNSTSPSTDRLQSMSNSINETLESVNEVTDRLLSSTDGALRFMDLKNCLTQLVQQGGLHDGESCVVNGMSVTGVSDIMDSVLKNYGGGIIPKNILSLTTKALNPSFKTVIPGEAAFYDSIDQAIRSVQSSVSGELVQALNDAQQCFMETAYSSITYAERLKKTEECNRDIDKSSSVYRDLKTLYLSITNQFVGYVIPNLLESIHEISASYLAAKISKFPQDLFFRQAITATIRSIVASNSGNQVTYAYKIADCLDTIIAIPDPASAARTASAALCLQKPDGPPASAREIIYGYTQQVYGFLPSTIAAQIESSELQHLNKSDPNYFKKVKALHQSFLKSNPGPDYVSCYERFMDCLFEPRVGGALVFHQDTQITCILGDACRKTPDGQKIPVLRPN</sequence>
<dbReference type="AlphaFoldDB" id="F4RZN0"/>
<reference evidence="3" key="1">
    <citation type="journal article" date="2011" name="Proc. Natl. Acad. Sci. U.S.A.">
        <title>Obligate biotrophy features unraveled by the genomic analysis of rust fungi.</title>
        <authorList>
            <person name="Duplessis S."/>
            <person name="Cuomo C.A."/>
            <person name="Lin Y.-C."/>
            <person name="Aerts A."/>
            <person name="Tisserant E."/>
            <person name="Veneault-Fourrey C."/>
            <person name="Joly D.L."/>
            <person name="Hacquard S."/>
            <person name="Amselem J."/>
            <person name="Cantarel B.L."/>
            <person name="Chiu R."/>
            <person name="Coutinho P.M."/>
            <person name="Feau N."/>
            <person name="Field M."/>
            <person name="Frey P."/>
            <person name="Gelhaye E."/>
            <person name="Goldberg J."/>
            <person name="Grabherr M.G."/>
            <person name="Kodira C.D."/>
            <person name="Kohler A."/>
            <person name="Kuees U."/>
            <person name="Lindquist E.A."/>
            <person name="Lucas S.M."/>
            <person name="Mago R."/>
            <person name="Mauceli E."/>
            <person name="Morin E."/>
            <person name="Murat C."/>
            <person name="Pangilinan J.L."/>
            <person name="Park R."/>
            <person name="Pearson M."/>
            <person name="Quesneville H."/>
            <person name="Rouhier N."/>
            <person name="Sakthikumar S."/>
            <person name="Salamov A.A."/>
            <person name="Schmutz J."/>
            <person name="Selles B."/>
            <person name="Shapiro H."/>
            <person name="Tanguay P."/>
            <person name="Tuskan G.A."/>
            <person name="Henrissat B."/>
            <person name="Van de Peer Y."/>
            <person name="Rouze P."/>
            <person name="Ellis J.G."/>
            <person name="Dodds P.N."/>
            <person name="Schein J.E."/>
            <person name="Zhong S."/>
            <person name="Hamelin R.C."/>
            <person name="Grigoriev I.V."/>
            <person name="Szabo L.J."/>
            <person name="Martin F."/>
        </authorList>
    </citation>
    <scope>NUCLEOTIDE SEQUENCE [LARGE SCALE GENOMIC DNA]</scope>
    <source>
        <strain evidence="3">98AG31 / pathotype 3-4-7</strain>
    </source>
</reference>
<evidence type="ECO:0000256" key="1">
    <source>
        <dbReference type="SAM" id="SignalP"/>
    </source>
</evidence>
<dbReference type="EMBL" id="GL883133">
    <property type="protein sequence ID" value="EGG02032.1"/>
    <property type="molecule type" value="Genomic_DNA"/>
</dbReference>
<dbReference type="HOGENOM" id="CLU_034873_0_0_1"/>
<organism evidence="3">
    <name type="scientific">Melampsora larici-populina (strain 98AG31 / pathotype 3-4-7)</name>
    <name type="common">Poplar leaf rust fungus</name>
    <dbReference type="NCBI Taxonomy" id="747676"/>
    <lineage>
        <taxon>Eukaryota</taxon>
        <taxon>Fungi</taxon>
        <taxon>Dikarya</taxon>
        <taxon>Basidiomycota</taxon>
        <taxon>Pucciniomycotina</taxon>
        <taxon>Pucciniomycetes</taxon>
        <taxon>Pucciniales</taxon>
        <taxon>Melampsoraceae</taxon>
        <taxon>Melampsora</taxon>
    </lineage>
</organism>